<reference evidence="10" key="2">
    <citation type="submission" date="2022-02" db="EMBL/GenBank/DDBJ databases">
        <authorList>
            <person name="Elcheninov A.G."/>
            <person name="Sorokin D.Y."/>
            <person name="Kublanov I.V."/>
        </authorList>
    </citation>
    <scope>NUCLEOTIDE SEQUENCE</scope>
    <source>
        <strain evidence="10">AArc-St2</strain>
    </source>
</reference>
<feature type="transmembrane region" description="Helical" evidence="9">
    <location>
        <begin position="85"/>
        <end position="106"/>
    </location>
</feature>
<feature type="transmembrane region" description="Helical" evidence="9">
    <location>
        <begin position="242"/>
        <end position="269"/>
    </location>
</feature>
<feature type="transmembrane region" description="Helical" evidence="9">
    <location>
        <begin position="210"/>
        <end position="230"/>
    </location>
</feature>
<feature type="transmembrane region" description="Helical" evidence="9">
    <location>
        <begin position="118"/>
        <end position="136"/>
    </location>
</feature>
<evidence type="ECO:0000256" key="9">
    <source>
        <dbReference type="SAM" id="Phobius"/>
    </source>
</evidence>
<accession>A0AAE3K9M9</accession>
<comment type="subcellular location">
    <subcellularLocation>
        <location evidence="1">Cell membrane</location>
        <topology evidence="1">Multi-pass membrane protein</topology>
    </subcellularLocation>
</comment>
<reference evidence="10" key="1">
    <citation type="journal article" date="2022" name="Syst. Appl. Microbiol.">
        <title>Natronocalculus amylovorans gen. nov., sp. nov., and Natranaeroarchaeum aerophilus sp. nov., dominant culturable amylolytic natronoarchaea from hypersaline soda lakes in southwestern Siberia.</title>
        <authorList>
            <person name="Sorokin D.Y."/>
            <person name="Elcheninov A.G."/>
            <person name="Khizhniak T.V."/>
            <person name="Koenen M."/>
            <person name="Bale N.J."/>
            <person name="Damste J.S.S."/>
            <person name="Kublanov I.V."/>
        </authorList>
    </citation>
    <scope>NUCLEOTIDE SEQUENCE</scope>
    <source>
        <strain evidence="10">AArc-St2</strain>
    </source>
</reference>
<dbReference type="GO" id="GO:0022857">
    <property type="term" value="F:transmembrane transporter activity"/>
    <property type="evidence" value="ECO:0007669"/>
    <property type="project" value="InterPro"/>
</dbReference>
<name>A0AAE3K9M9_9EURY</name>
<feature type="transmembrane region" description="Helical" evidence="9">
    <location>
        <begin position="162"/>
        <end position="179"/>
    </location>
</feature>
<keyword evidence="7 9" id="KW-0472">Membrane</keyword>
<comment type="caution">
    <text evidence="10">The sequence shown here is derived from an EMBL/GenBank/DDBJ whole genome shotgun (WGS) entry which is preliminary data.</text>
</comment>
<dbReference type="AlphaFoldDB" id="A0AAE3K9M9"/>
<feature type="transmembrane region" description="Helical" evidence="9">
    <location>
        <begin position="56"/>
        <end position="73"/>
    </location>
</feature>
<proteinExistence type="inferred from homology"/>
<evidence type="ECO:0000256" key="4">
    <source>
        <dbReference type="ARBA" id="ARBA00022692"/>
    </source>
</evidence>
<dbReference type="Proteomes" id="UP001203207">
    <property type="component" value="Unassembled WGS sequence"/>
</dbReference>
<gene>
    <name evidence="10" type="ORF">AArcSt2_14990</name>
</gene>
<protein>
    <submittedName>
        <fullName evidence="10">Branched-chain amino acid ABC transporter permease</fullName>
    </submittedName>
</protein>
<sequence length="308" mass="32481">MAVSSHLSPGIVATAVGVPLQSGTTIVQLLVFALLLGGIYGLVALGLTMIFGVMDVINFAHGALMVLAMYIVWSLSSASGLTPLVFIPIAVVALFGVGILIHHFTIAPIMEAPQENQLIVTFGVMLILISSIEIAFSPNPRSYNIDLGSVGAAGVFIPEGQLYALVISITAVIGMWLFLQRTQLGRAIRGTADNRSGAKFVGINIKRIDYLTFGLGAALAGLAGAAIPLIQRFDPYIGDVYLINAFVIVVLGGLGSFPGALLGGMIIGFVQVFGQFYLPGSVYQVMIFMIFILVLLLRPEGLLGGKRT</sequence>
<evidence type="ECO:0000256" key="7">
    <source>
        <dbReference type="ARBA" id="ARBA00023136"/>
    </source>
</evidence>
<dbReference type="Pfam" id="PF02653">
    <property type="entry name" value="BPD_transp_2"/>
    <property type="match status" value="1"/>
</dbReference>
<dbReference type="InterPro" id="IPR052157">
    <property type="entry name" value="BCAA_transport_permease"/>
</dbReference>
<evidence type="ECO:0000313" key="11">
    <source>
        <dbReference type="Proteomes" id="UP001203207"/>
    </source>
</evidence>
<dbReference type="InterPro" id="IPR001851">
    <property type="entry name" value="ABC_transp_permease"/>
</dbReference>
<comment type="similarity">
    <text evidence="8">Belongs to the binding-protein-dependent transport system permease family. LivHM subfamily.</text>
</comment>
<keyword evidence="5" id="KW-0029">Amino-acid transport</keyword>
<dbReference type="EMBL" id="JAKRVX010000009">
    <property type="protein sequence ID" value="MCL9818246.1"/>
    <property type="molecule type" value="Genomic_DNA"/>
</dbReference>
<evidence type="ECO:0000313" key="10">
    <source>
        <dbReference type="EMBL" id="MCL9818246.1"/>
    </source>
</evidence>
<evidence type="ECO:0000256" key="8">
    <source>
        <dbReference type="ARBA" id="ARBA00037998"/>
    </source>
</evidence>
<dbReference type="PANTHER" id="PTHR11795:SF445">
    <property type="entry name" value="AMINO ACID ABC TRANSPORTER PERMEASE PROTEIN"/>
    <property type="match status" value="1"/>
</dbReference>
<dbReference type="PANTHER" id="PTHR11795">
    <property type="entry name" value="BRANCHED-CHAIN AMINO ACID TRANSPORT SYSTEM PERMEASE PROTEIN LIVH"/>
    <property type="match status" value="1"/>
</dbReference>
<feature type="transmembrane region" description="Helical" evidence="9">
    <location>
        <begin position="276"/>
        <end position="297"/>
    </location>
</feature>
<keyword evidence="11" id="KW-1185">Reference proteome</keyword>
<keyword evidence="6 9" id="KW-1133">Transmembrane helix</keyword>
<keyword evidence="2" id="KW-0813">Transport</keyword>
<feature type="transmembrane region" description="Helical" evidence="9">
    <location>
        <begin position="26"/>
        <end position="49"/>
    </location>
</feature>
<evidence type="ECO:0000256" key="6">
    <source>
        <dbReference type="ARBA" id="ARBA00022989"/>
    </source>
</evidence>
<dbReference type="GO" id="GO:0005886">
    <property type="term" value="C:plasma membrane"/>
    <property type="evidence" value="ECO:0007669"/>
    <property type="project" value="UniProtKB-SubCell"/>
</dbReference>
<evidence type="ECO:0000256" key="2">
    <source>
        <dbReference type="ARBA" id="ARBA00022448"/>
    </source>
</evidence>
<dbReference type="RefSeq" id="WP_250585778.1">
    <property type="nucleotide sequence ID" value="NZ_JAKRVX010000009.1"/>
</dbReference>
<dbReference type="GO" id="GO:0006865">
    <property type="term" value="P:amino acid transport"/>
    <property type="evidence" value="ECO:0007669"/>
    <property type="project" value="UniProtKB-KW"/>
</dbReference>
<evidence type="ECO:0000256" key="1">
    <source>
        <dbReference type="ARBA" id="ARBA00004651"/>
    </source>
</evidence>
<dbReference type="CDD" id="cd06582">
    <property type="entry name" value="TM_PBP1_LivH_like"/>
    <property type="match status" value="1"/>
</dbReference>
<keyword evidence="3" id="KW-1003">Cell membrane</keyword>
<organism evidence="10 11">
    <name type="scientific">Natronocalculus amylovorans</name>
    <dbReference type="NCBI Taxonomy" id="2917812"/>
    <lineage>
        <taxon>Archaea</taxon>
        <taxon>Methanobacteriati</taxon>
        <taxon>Methanobacteriota</taxon>
        <taxon>Stenosarchaea group</taxon>
        <taxon>Halobacteria</taxon>
        <taxon>Halobacteriales</taxon>
        <taxon>Haloferacaceae</taxon>
        <taxon>Natronocalculus</taxon>
    </lineage>
</organism>
<evidence type="ECO:0000256" key="5">
    <source>
        <dbReference type="ARBA" id="ARBA00022970"/>
    </source>
</evidence>
<keyword evidence="4 9" id="KW-0812">Transmembrane</keyword>
<evidence type="ECO:0000256" key="3">
    <source>
        <dbReference type="ARBA" id="ARBA00022475"/>
    </source>
</evidence>